<keyword evidence="3" id="KW-1185">Reference proteome</keyword>
<dbReference type="SUPFAM" id="SSF55486">
    <property type="entry name" value="Metalloproteases ('zincins'), catalytic domain"/>
    <property type="match status" value="1"/>
</dbReference>
<dbReference type="Proteomes" id="UP000582231">
    <property type="component" value="Unassembled WGS sequence"/>
</dbReference>
<evidence type="ECO:0000313" key="3">
    <source>
        <dbReference type="Proteomes" id="UP000582231"/>
    </source>
</evidence>
<sequence>MTDNPGDDQPNPFKGTPFEQIFGALGGAFPGGAGGGMAFFQQLQSLMQPHDGPLNWNAASDMARKAVAQEPDPSPTQRDQDRVADAVRLADHWLDTATGFPSGVATTAAWSRAEWLVETQPVWQVLVEPVAARSVTGLSSGLPEEMKAAAGPLVGIIGQAVGGMMAMQIGQGLGALAGDVLTASDIGLPLGAPGKAALVMTNVRAFAEGLDVTEDDVVLYLALREAAHQRLFAHVPWLREHLIGAVTDYARGLEINAQQIQDRVQEQLRGIDPTNLEAMQGLLEGGMFDPPQTEAQTAALSRLEIALALVEGWVDEVVGQATADRMPAAAKLREAVRRRRAAGGPAEQTFAALVGLELRPRRLRDASTLWGGLRTRSGQEARDGVWMHPDLLPTAADLDDPLSFRDEATQPEALSEDEFDAELRKLLDGPGTPDSPDNPDNPDNPDTPAE</sequence>
<organism evidence="2 3">
    <name type="scientific">Nocardioides kongjuensis</name>
    <dbReference type="NCBI Taxonomy" id="349522"/>
    <lineage>
        <taxon>Bacteria</taxon>
        <taxon>Bacillati</taxon>
        <taxon>Actinomycetota</taxon>
        <taxon>Actinomycetes</taxon>
        <taxon>Propionibacteriales</taxon>
        <taxon>Nocardioidaceae</taxon>
        <taxon>Nocardioides</taxon>
    </lineage>
</organism>
<evidence type="ECO:0000313" key="2">
    <source>
        <dbReference type="EMBL" id="NYD30679.1"/>
    </source>
</evidence>
<gene>
    <name evidence="2" type="ORF">BJ958_002225</name>
</gene>
<dbReference type="PANTHER" id="PTHR39420">
    <property type="match status" value="1"/>
</dbReference>
<name>A0A852RJB4_9ACTN</name>
<dbReference type="AlphaFoldDB" id="A0A852RJB4"/>
<dbReference type="GO" id="GO:0016787">
    <property type="term" value="F:hydrolase activity"/>
    <property type="evidence" value="ECO:0007669"/>
    <property type="project" value="UniProtKB-KW"/>
</dbReference>
<keyword evidence="2" id="KW-0378">Hydrolase</keyword>
<evidence type="ECO:0000256" key="1">
    <source>
        <dbReference type="SAM" id="MobiDB-lite"/>
    </source>
</evidence>
<proteinExistence type="predicted"/>
<dbReference type="PANTHER" id="PTHR39420:SF2">
    <property type="entry name" value="HYDROLASE"/>
    <property type="match status" value="1"/>
</dbReference>
<feature type="region of interest" description="Disordered" evidence="1">
    <location>
        <begin position="424"/>
        <end position="450"/>
    </location>
</feature>
<dbReference type="RefSeq" id="WP_179726903.1">
    <property type="nucleotide sequence ID" value="NZ_BAABEF010000001.1"/>
</dbReference>
<dbReference type="Pfam" id="PF10103">
    <property type="entry name" value="Zincin_2"/>
    <property type="match status" value="1"/>
</dbReference>
<accession>A0A852RJB4</accession>
<protein>
    <submittedName>
        <fullName evidence="2">Putative hydrolase</fullName>
    </submittedName>
</protein>
<reference evidence="2 3" key="1">
    <citation type="submission" date="2020-07" db="EMBL/GenBank/DDBJ databases">
        <title>Sequencing the genomes of 1000 actinobacteria strains.</title>
        <authorList>
            <person name="Klenk H.-P."/>
        </authorList>
    </citation>
    <scope>NUCLEOTIDE SEQUENCE [LARGE SCALE GENOMIC DNA]</scope>
    <source>
        <strain evidence="2 3">DSM 19082</strain>
    </source>
</reference>
<dbReference type="NCBIfam" id="TIGR03624">
    <property type="entry name" value="putative hydrolase"/>
    <property type="match status" value="1"/>
</dbReference>
<dbReference type="Gene3D" id="1.20.150.30">
    <property type="entry name" value="Zincin-like metallopeptidase, N-terminal domain"/>
    <property type="match status" value="1"/>
</dbReference>
<dbReference type="InterPro" id="IPR018766">
    <property type="entry name" value="Zinicin_2"/>
</dbReference>
<comment type="caution">
    <text evidence="2">The sequence shown here is derived from an EMBL/GenBank/DDBJ whole genome shotgun (WGS) entry which is preliminary data.</text>
</comment>
<dbReference type="EMBL" id="JACCBF010000001">
    <property type="protein sequence ID" value="NYD30679.1"/>
    <property type="molecule type" value="Genomic_DNA"/>
</dbReference>
<dbReference type="InterPro" id="IPR042271">
    <property type="entry name" value="Zinicin_2_N"/>
</dbReference>